<dbReference type="Gene3D" id="3.40.1110.10">
    <property type="entry name" value="Calcium-transporting ATPase, cytoplasmic domain N"/>
    <property type="match status" value="1"/>
</dbReference>
<gene>
    <name evidence="10" type="primary">ATP10B</name>
    <name evidence="10" type="synonym">atp10b</name>
</gene>
<evidence type="ECO:0000259" key="9">
    <source>
        <dbReference type="Pfam" id="PF16209"/>
    </source>
</evidence>
<dbReference type="InterPro" id="IPR023214">
    <property type="entry name" value="HAD_sf"/>
</dbReference>
<keyword evidence="2 8" id="KW-0812">Transmembrane</keyword>
<dbReference type="InterPro" id="IPR036412">
    <property type="entry name" value="HAD-like_sf"/>
</dbReference>
<dbReference type="SUPFAM" id="SSF56784">
    <property type="entry name" value="HAD-like"/>
    <property type="match status" value="1"/>
</dbReference>
<dbReference type="InterPro" id="IPR023299">
    <property type="entry name" value="ATPase_P-typ_cyto_dom_N"/>
</dbReference>
<comment type="subcellular location">
    <subcellularLocation>
        <location evidence="1">Membrane</location>
        <topology evidence="1">Multi-pass membrane protein</topology>
    </subcellularLocation>
</comment>
<keyword evidence="11" id="KW-1185">Reference proteome</keyword>
<dbReference type="GO" id="GO:0140326">
    <property type="term" value="F:ATPase-coupled intramembrane lipid transporter activity"/>
    <property type="evidence" value="ECO:0007669"/>
    <property type="project" value="TreeGrafter"/>
</dbReference>
<dbReference type="FunFam" id="2.70.150.10:FF:000022">
    <property type="entry name" value="Phospholipid-transporting ATPase"/>
    <property type="match status" value="1"/>
</dbReference>
<keyword evidence="6 8" id="KW-1133">Transmembrane helix</keyword>
<dbReference type="Proteomes" id="UP000472263">
    <property type="component" value="Chromosome 10"/>
</dbReference>
<keyword evidence="4" id="KW-0067">ATP-binding</keyword>
<reference evidence="10" key="2">
    <citation type="submission" date="2025-08" db="UniProtKB">
        <authorList>
            <consortium name="Ensembl"/>
        </authorList>
    </citation>
    <scope>IDENTIFICATION</scope>
</reference>
<keyword evidence="3" id="KW-0547">Nucleotide-binding</keyword>
<evidence type="ECO:0000256" key="5">
    <source>
        <dbReference type="ARBA" id="ARBA00022967"/>
    </source>
</evidence>
<dbReference type="FunFam" id="1.20.1110.10:FF:000006">
    <property type="entry name" value="Phospholipid-transporting ATPase"/>
    <property type="match status" value="1"/>
</dbReference>
<accession>A0A667ZDX1</accession>
<feature type="transmembrane region" description="Helical" evidence="8">
    <location>
        <begin position="73"/>
        <end position="91"/>
    </location>
</feature>
<dbReference type="Gene3D" id="3.40.50.1000">
    <property type="entry name" value="HAD superfamily/HAD-like"/>
    <property type="match status" value="1"/>
</dbReference>
<dbReference type="GO" id="GO:0005886">
    <property type="term" value="C:plasma membrane"/>
    <property type="evidence" value="ECO:0007669"/>
    <property type="project" value="TreeGrafter"/>
</dbReference>
<sequence>MGWNSPLARLRDALRGQRVRERDIRKLVSNLPYEGLEKMKQPNRHFPGNAIKTTKYTLLFFIPMNLFEQFHRLANIYFLGLAILNFVPVVNAFQPEVALIPICVILALTALKDGWEDFRRYQSDRKLNNTPGNSNLRKEQQFVERRWKDVRVGDFVKVICNEIIPADLLLLHTSDPNGVCHIETANLDGETNLKQRRVVPGLSTSTSEFEPESFNGVVVCERPNNNLNHFKCYVEKPDNVKVGIGIESLLLRGCTVRNTDHTVGFVVYAGHETKSMLNNNGPRYKRSKLERKLNTDVIFCIILLFAMCLVGALGHFSWLQELPSVPPYLVPDSHGHLDSPALSGFYMFFTMIILLQIGQVFFITNDIDLYDEESDTPMQCRALNITEDLGQIQYIFSDKTGTLTENKMVFRRCTVMGTEYPHCENGKAPPAPTCPFILVLSFNPRQWVKSNPRFTFVVE</sequence>
<dbReference type="Gene3D" id="1.20.1110.10">
    <property type="entry name" value="Calcium-transporting ATPase, transmembrane domain"/>
    <property type="match status" value="1"/>
</dbReference>
<dbReference type="Gene3D" id="2.70.150.10">
    <property type="entry name" value="Calcium-transporting ATPase, cytoplasmic transduction domain A"/>
    <property type="match status" value="1"/>
</dbReference>
<dbReference type="PROSITE" id="PS00154">
    <property type="entry name" value="ATPASE_E1_E2"/>
    <property type="match status" value="1"/>
</dbReference>
<feature type="domain" description="P-type ATPase N-terminal" evidence="9">
    <location>
        <begin position="41"/>
        <end position="97"/>
    </location>
</feature>
<dbReference type="SUPFAM" id="SSF81665">
    <property type="entry name" value="Calcium ATPase, transmembrane domain M"/>
    <property type="match status" value="1"/>
</dbReference>
<dbReference type="FunFam" id="3.40.50.1000:FF:000001">
    <property type="entry name" value="Phospholipid-transporting ATPase IC"/>
    <property type="match status" value="1"/>
</dbReference>
<feature type="transmembrane region" description="Helical" evidence="8">
    <location>
        <begin position="345"/>
        <end position="364"/>
    </location>
</feature>
<dbReference type="InterPro" id="IPR032631">
    <property type="entry name" value="P-type_ATPase_N"/>
</dbReference>
<dbReference type="SUPFAM" id="SSF81653">
    <property type="entry name" value="Calcium ATPase, transduction domain A"/>
    <property type="match status" value="1"/>
</dbReference>
<organism evidence="10 11">
    <name type="scientific">Myripristis murdjan</name>
    <name type="common">pinecone soldierfish</name>
    <dbReference type="NCBI Taxonomy" id="586833"/>
    <lineage>
        <taxon>Eukaryota</taxon>
        <taxon>Metazoa</taxon>
        <taxon>Chordata</taxon>
        <taxon>Craniata</taxon>
        <taxon>Vertebrata</taxon>
        <taxon>Euteleostomi</taxon>
        <taxon>Actinopterygii</taxon>
        <taxon>Neopterygii</taxon>
        <taxon>Teleostei</taxon>
        <taxon>Neoteleostei</taxon>
        <taxon>Acanthomorphata</taxon>
        <taxon>Holocentriformes</taxon>
        <taxon>Holocentridae</taxon>
        <taxon>Myripristis</taxon>
    </lineage>
</organism>
<evidence type="ECO:0000256" key="6">
    <source>
        <dbReference type="ARBA" id="ARBA00022989"/>
    </source>
</evidence>
<evidence type="ECO:0000256" key="1">
    <source>
        <dbReference type="ARBA" id="ARBA00004141"/>
    </source>
</evidence>
<evidence type="ECO:0000256" key="7">
    <source>
        <dbReference type="ARBA" id="ARBA00023136"/>
    </source>
</evidence>
<dbReference type="AlphaFoldDB" id="A0A667ZDX1"/>
<proteinExistence type="predicted"/>
<keyword evidence="7 8" id="KW-0472">Membrane</keyword>
<feature type="transmembrane region" description="Helical" evidence="8">
    <location>
        <begin position="293"/>
        <end position="318"/>
    </location>
</feature>
<protein>
    <submittedName>
        <fullName evidence="10">ATPase phospholipid transporting 10B (putative)</fullName>
    </submittedName>
</protein>
<reference evidence="10" key="1">
    <citation type="submission" date="2019-06" db="EMBL/GenBank/DDBJ databases">
        <authorList>
            <consortium name="Wellcome Sanger Institute Data Sharing"/>
        </authorList>
    </citation>
    <scope>NUCLEOTIDE SEQUENCE [LARGE SCALE GENOMIC DNA]</scope>
</reference>
<evidence type="ECO:0000256" key="3">
    <source>
        <dbReference type="ARBA" id="ARBA00022741"/>
    </source>
</evidence>
<dbReference type="InterPro" id="IPR008250">
    <property type="entry name" value="ATPase_P-typ_transduc_dom_A_sf"/>
</dbReference>
<reference evidence="10" key="3">
    <citation type="submission" date="2025-09" db="UniProtKB">
        <authorList>
            <consortium name="Ensembl"/>
        </authorList>
    </citation>
    <scope>IDENTIFICATION</scope>
</reference>
<dbReference type="GeneTree" id="ENSGT00940000159531"/>
<dbReference type="PANTHER" id="PTHR24092">
    <property type="entry name" value="PROBABLE PHOSPHOLIPID-TRANSPORTING ATPASE"/>
    <property type="match status" value="1"/>
</dbReference>
<dbReference type="GO" id="GO:0005524">
    <property type="term" value="F:ATP binding"/>
    <property type="evidence" value="ECO:0007669"/>
    <property type="project" value="UniProtKB-KW"/>
</dbReference>
<evidence type="ECO:0000256" key="4">
    <source>
        <dbReference type="ARBA" id="ARBA00022840"/>
    </source>
</evidence>
<keyword evidence="5" id="KW-1278">Translocase</keyword>
<evidence type="ECO:0000313" key="11">
    <source>
        <dbReference type="Proteomes" id="UP000472263"/>
    </source>
</evidence>
<dbReference type="Ensembl" id="ENSMMDT00005031813.1">
    <property type="protein sequence ID" value="ENSMMDP00005031106.1"/>
    <property type="gene ID" value="ENSMMDG00005014682.1"/>
</dbReference>
<dbReference type="InterPro" id="IPR023298">
    <property type="entry name" value="ATPase_P-typ_TM_dom_sf"/>
</dbReference>
<feature type="transmembrane region" description="Helical" evidence="8">
    <location>
        <begin position="97"/>
        <end position="115"/>
    </location>
</feature>
<evidence type="ECO:0000256" key="8">
    <source>
        <dbReference type="SAM" id="Phobius"/>
    </source>
</evidence>
<dbReference type="Pfam" id="PF16209">
    <property type="entry name" value="PhoLip_ATPase_N"/>
    <property type="match status" value="1"/>
</dbReference>
<dbReference type="PANTHER" id="PTHR24092:SF79">
    <property type="entry name" value="PHOSPHOLIPID-TRANSPORTING ATPASE VB"/>
    <property type="match status" value="1"/>
</dbReference>
<evidence type="ECO:0000313" key="10">
    <source>
        <dbReference type="Ensembl" id="ENSMMDP00005031106.1"/>
    </source>
</evidence>
<dbReference type="InterPro" id="IPR018303">
    <property type="entry name" value="ATPase_P-typ_P_site"/>
</dbReference>
<dbReference type="GO" id="GO:0045332">
    <property type="term" value="P:phospholipid translocation"/>
    <property type="evidence" value="ECO:0007669"/>
    <property type="project" value="TreeGrafter"/>
</dbReference>
<evidence type="ECO:0000256" key="2">
    <source>
        <dbReference type="ARBA" id="ARBA00022692"/>
    </source>
</evidence>
<name>A0A667ZDX1_9TELE</name>